<evidence type="ECO:0000256" key="1">
    <source>
        <dbReference type="SAM" id="Phobius"/>
    </source>
</evidence>
<evidence type="ECO:0000313" key="3">
    <source>
        <dbReference type="Proteomes" id="UP000002753"/>
    </source>
</evidence>
<reference evidence="2 3" key="1">
    <citation type="journal article" date="2003" name="Science">
        <title>Finding functional features in Saccharomyces genomes by phylogenetic footprinting.</title>
        <authorList>
            <person name="Cliften P.F."/>
            <person name="Sudarsanam P."/>
            <person name="Desikan A."/>
            <person name="Fulton L."/>
            <person name="Fulton B."/>
            <person name="Majors J."/>
            <person name="Waterston R."/>
            <person name="Cohen B.A."/>
            <person name="Johnston M."/>
        </authorList>
    </citation>
    <scope>NUCLEOTIDE SEQUENCE [LARGE SCALE GENOMIC DNA]</scope>
    <source>
        <strain evidence="3">ATCC MYA-4449 / AS 2.2408 / CBS 8840 / NBRC 1802 / NCYC 2889</strain>
    </source>
</reference>
<dbReference type="Proteomes" id="UP000002753">
    <property type="component" value="Unassembled WGS sequence"/>
</dbReference>
<accession>J8TX39</accession>
<comment type="caution">
    <text evidence="2">The sequence shown here is derived from an EMBL/GenBank/DDBJ whole genome shotgun (WGS) entry which is preliminary data.</text>
</comment>
<evidence type="ECO:0000313" key="2">
    <source>
        <dbReference type="EMBL" id="EJT44536.1"/>
    </source>
</evidence>
<dbReference type="HOGENOM" id="CLU_1797569_0_0_1"/>
<keyword evidence="1" id="KW-0812">Transmembrane</keyword>
<gene>
    <name evidence="2" type="ORF">SKUD_197004</name>
</gene>
<feature type="transmembrane region" description="Helical" evidence="1">
    <location>
        <begin position="69"/>
        <end position="98"/>
    </location>
</feature>
<dbReference type="EMBL" id="AACI03000340">
    <property type="protein sequence ID" value="EJT44536.1"/>
    <property type="molecule type" value="Genomic_DNA"/>
</dbReference>
<name>J8TX39_SACK1</name>
<sequence length="144" mass="16872">MEDTKVEDEKNVGLLSSGYLESQKIVLPKDVFRNGFTWFCYETFKSLAFRIWLLSWLPVTAWWKMSTNWIYPFLATNLLILCVFFCLLFKCCVVNVPYRKISPSFLKKSLQTLQVLTSKTGNLLQQILTHICMKTILENQVLFL</sequence>
<protein>
    <submittedName>
        <fullName evidence="2">Uncharacterized protein</fullName>
    </submittedName>
</protein>
<proteinExistence type="predicted"/>
<keyword evidence="1" id="KW-1133">Transmembrane helix</keyword>
<keyword evidence="3" id="KW-1185">Reference proteome</keyword>
<keyword evidence="1" id="KW-0472">Membrane</keyword>
<feature type="transmembrane region" description="Helical" evidence="1">
    <location>
        <begin position="47"/>
        <end position="63"/>
    </location>
</feature>
<reference evidence="3" key="2">
    <citation type="journal article" date="2011" name="G3 (Bethesda)">
        <title>The awesome power of yeast evolutionary genetics: New genome sequences and strain resources for the Saccharomyces sensu stricto genus.</title>
        <authorList>
            <person name="Scannell D.R."/>
            <person name="Zill O.A."/>
            <person name="Rokas A."/>
            <person name="Payen C."/>
            <person name="Dunham M.J."/>
            <person name="Eisen M.B."/>
            <person name="Rine J."/>
            <person name="Johnston M."/>
            <person name="Hittinger C.T."/>
        </authorList>
    </citation>
    <scope>GENOME REANNOTATION</scope>
    <source>
        <strain evidence="3">ATCC MYA-4449 / AS 2.2408 / CBS 8840 / NBRC 1802 / NCYC 2889</strain>
    </source>
</reference>
<dbReference type="AlphaFoldDB" id="J8TX39"/>
<organism evidence="2 3">
    <name type="scientific">Saccharomyces kudriavzevii (strain ATCC MYA-4449 / AS 2.2408 / CBS 8840 / NBRC 1802 / NCYC 2889)</name>
    <name type="common">Yeast</name>
    <dbReference type="NCBI Taxonomy" id="226230"/>
    <lineage>
        <taxon>Eukaryota</taxon>
        <taxon>Fungi</taxon>
        <taxon>Dikarya</taxon>
        <taxon>Ascomycota</taxon>
        <taxon>Saccharomycotina</taxon>
        <taxon>Saccharomycetes</taxon>
        <taxon>Saccharomycetales</taxon>
        <taxon>Saccharomycetaceae</taxon>
        <taxon>Saccharomyces</taxon>
    </lineage>
</organism>